<dbReference type="GO" id="GO:0005524">
    <property type="term" value="F:ATP binding"/>
    <property type="evidence" value="ECO:0007669"/>
    <property type="project" value="UniProtKB-KW"/>
</dbReference>
<evidence type="ECO:0000256" key="3">
    <source>
        <dbReference type="ARBA" id="ARBA00022475"/>
    </source>
</evidence>
<feature type="domain" description="ABC transporter" evidence="10">
    <location>
        <begin position="5"/>
        <end position="244"/>
    </location>
</feature>
<proteinExistence type="predicted"/>
<dbReference type="Gene3D" id="3.40.50.300">
    <property type="entry name" value="P-loop containing nucleotide triphosphate hydrolases"/>
    <property type="match status" value="2"/>
</dbReference>
<dbReference type="Proteomes" id="UP000250086">
    <property type="component" value="Unassembled WGS sequence"/>
</dbReference>
<dbReference type="PANTHER" id="PTHR43790:SF3">
    <property type="entry name" value="D-ALLOSE IMPORT ATP-BINDING PROTEIN ALSA-RELATED"/>
    <property type="match status" value="1"/>
</dbReference>
<dbReference type="SMART" id="SM00382">
    <property type="entry name" value="AAA"/>
    <property type="match status" value="2"/>
</dbReference>
<organism evidence="11 12">
    <name type="scientific">Anaerobiospirillum thomasii</name>
    <dbReference type="NCBI Taxonomy" id="179995"/>
    <lineage>
        <taxon>Bacteria</taxon>
        <taxon>Pseudomonadati</taxon>
        <taxon>Pseudomonadota</taxon>
        <taxon>Gammaproteobacteria</taxon>
        <taxon>Aeromonadales</taxon>
        <taxon>Succinivibrionaceae</taxon>
        <taxon>Anaerobiospirillum</taxon>
    </lineage>
</organism>
<keyword evidence="9" id="KW-0472">Membrane</keyword>
<evidence type="ECO:0000256" key="4">
    <source>
        <dbReference type="ARBA" id="ARBA00022597"/>
    </source>
</evidence>
<keyword evidence="7 11" id="KW-0067">ATP-binding</keyword>
<dbReference type="FunFam" id="3.40.50.300:FF:000127">
    <property type="entry name" value="Ribose import ATP-binding protein RbsA"/>
    <property type="match status" value="1"/>
</dbReference>
<reference evidence="11 12" key="1">
    <citation type="submission" date="2018-06" db="EMBL/GenBank/DDBJ databases">
        <authorList>
            <consortium name="Pathogen Informatics"/>
            <person name="Doyle S."/>
        </authorList>
    </citation>
    <scope>NUCLEOTIDE SEQUENCE [LARGE SCALE GENOMIC DNA]</scope>
    <source>
        <strain evidence="11 12">NCTC13093</strain>
    </source>
</reference>
<dbReference type="InterPro" id="IPR050107">
    <property type="entry name" value="ABC_carbohydrate_import_ATPase"/>
</dbReference>
<accession>A0A2X0V7C4</accession>
<evidence type="ECO:0000256" key="7">
    <source>
        <dbReference type="ARBA" id="ARBA00022840"/>
    </source>
</evidence>
<protein>
    <submittedName>
        <fullName evidence="11">Ribose import ATP-binding protein RbsA</fullName>
        <ecNumber evidence="11">3.6.3.17</ecNumber>
    </submittedName>
</protein>
<keyword evidence="5" id="KW-0677">Repeat</keyword>
<evidence type="ECO:0000256" key="1">
    <source>
        <dbReference type="ARBA" id="ARBA00004202"/>
    </source>
</evidence>
<evidence type="ECO:0000256" key="6">
    <source>
        <dbReference type="ARBA" id="ARBA00022741"/>
    </source>
</evidence>
<dbReference type="AlphaFoldDB" id="A0A2X0V7C4"/>
<dbReference type="SUPFAM" id="SSF52540">
    <property type="entry name" value="P-loop containing nucleoside triphosphate hydrolases"/>
    <property type="match status" value="2"/>
</dbReference>
<evidence type="ECO:0000313" key="12">
    <source>
        <dbReference type="Proteomes" id="UP000250086"/>
    </source>
</evidence>
<dbReference type="RefSeq" id="WP_113743205.1">
    <property type="nucleotide sequence ID" value="NZ_UAPV01000001.1"/>
</dbReference>
<dbReference type="EC" id="3.6.3.17" evidence="11"/>
<evidence type="ECO:0000256" key="5">
    <source>
        <dbReference type="ARBA" id="ARBA00022737"/>
    </source>
</evidence>
<dbReference type="EMBL" id="UAPV01000001">
    <property type="protein sequence ID" value="SPT69006.1"/>
    <property type="molecule type" value="Genomic_DNA"/>
</dbReference>
<dbReference type="InterPro" id="IPR027417">
    <property type="entry name" value="P-loop_NTPase"/>
</dbReference>
<sequence length="496" mass="54973">MTPILKLENIEKSFPGVRALHNMQIELMKGELLAVCGENGAGKSTLMKVITGVYRADSGNIYLEGQRVTIREPNDAYSKGIAIIFQETSLFKDLTVLENMFVGHEIMTKSILGKKVDYAAMRAEAQEIFSFLGVDINLDEIVDKLGVATKQMVEIAKAMTYGAKILILDEPTAALTNKEVRALFKTIDRLKKQGISMIYISHRMEEIFELADRVTVIRDGEYVNTAKIDEVDENKLITWMVGREMSNIYPKEEIAIGDTVFEAKNISKEGLLDDISFSLRQNEILGIAGLAGAGRTELAECITGLLEKDAGTVVLHGNEIKIDSYRDAINAGIIYASEDRKKYGLVIAMSILENTTMSILDRISKLSLINFKKEKSITNEYMQSLHIKAPNTNFVVENLSGGNQQKVLLSKVLAAKPKVLILDEPTRGVDVGAKYEIYKIIGELAKSGVSIVIISSDMPELLGMSDRILVVKQGRLVWEVQKGADMTQEKILEKAL</sequence>
<keyword evidence="4" id="KW-0762">Sugar transport</keyword>
<feature type="domain" description="ABC transporter" evidence="10">
    <location>
        <begin position="254"/>
        <end position="496"/>
    </location>
</feature>
<evidence type="ECO:0000256" key="8">
    <source>
        <dbReference type="ARBA" id="ARBA00022967"/>
    </source>
</evidence>
<dbReference type="InterPro" id="IPR017871">
    <property type="entry name" value="ABC_transporter-like_CS"/>
</dbReference>
<dbReference type="InterPro" id="IPR003439">
    <property type="entry name" value="ABC_transporter-like_ATP-bd"/>
</dbReference>
<keyword evidence="12" id="KW-1185">Reference proteome</keyword>
<keyword evidence="11" id="KW-0378">Hydrolase</keyword>
<dbReference type="PANTHER" id="PTHR43790">
    <property type="entry name" value="CARBOHYDRATE TRANSPORT ATP-BINDING PROTEIN MG119-RELATED"/>
    <property type="match status" value="1"/>
</dbReference>
<dbReference type="CDD" id="cd03216">
    <property type="entry name" value="ABC_Carb_Monos_I"/>
    <property type="match status" value="1"/>
</dbReference>
<keyword evidence="3" id="KW-1003">Cell membrane</keyword>
<evidence type="ECO:0000259" key="10">
    <source>
        <dbReference type="PROSITE" id="PS50893"/>
    </source>
</evidence>
<dbReference type="PROSITE" id="PS00211">
    <property type="entry name" value="ABC_TRANSPORTER_1"/>
    <property type="match status" value="1"/>
</dbReference>
<keyword evidence="8" id="KW-1278">Translocase</keyword>
<evidence type="ECO:0000256" key="2">
    <source>
        <dbReference type="ARBA" id="ARBA00022448"/>
    </source>
</evidence>
<dbReference type="CDD" id="cd03215">
    <property type="entry name" value="ABC_Carb_Monos_II"/>
    <property type="match status" value="1"/>
</dbReference>
<evidence type="ECO:0000256" key="9">
    <source>
        <dbReference type="ARBA" id="ARBA00023136"/>
    </source>
</evidence>
<gene>
    <name evidence="11" type="primary">rbsA_1</name>
    <name evidence="11" type="ORF">NCTC13093_00369</name>
</gene>
<dbReference type="InterPro" id="IPR003593">
    <property type="entry name" value="AAA+_ATPase"/>
</dbReference>
<dbReference type="GO" id="GO:0016887">
    <property type="term" value="F:ATP hydrolysis activity"/>
    <property type="evidence" value="ECO:0007669"/>
    <property type="project" value="InterPro"/>
</dbReference>
<comment type="subcellular location">
    <subcellularLocation>
        <location evidence="1">Cell membrane</location>
        <topology evidence="1">Peripheral membrane protein</topology>
    </subcellularLocation>
</comment>
<keyword evidence="2" id="KW-0813">Transport</keyword>
<name>A0A2X0V7C4_9GAMM</name>
<keyword evidence="6" id="KW-0547">Nucleotide-binding</keyword>
<evidence type="ECO:0000313" key="11">
    <source>
        <dbReference type="EMBL" id="SPT69006.1"/>
    </source>
</evidence>
<dbReference type="Pfam" id="PF00005">
    <property type="entry name" value="ABC_tran"/>
    <property type="match status" value="2"/>
</dbReference>
<dbReference type="PROSITE" id="PS50893">
    <property type="entry name" value="ABC_TRANSPORTER_2"/>
    <property type="match status" value="2"/>
</dbReference>
<dbReference type="GO" id="GO:0005886">
    <property type="term" value="C:plasma membrane"/>
    <property type="evidence" value="ECO:0007669"/>
    <property type="project" value="UniProtKB-SubCell"/>
</dbReference>